<keyword evidence="2" id="KW-1185">Reference proteome</keyword>
<gene>
    <name evidence="1" type="ORF">MFFC18_50100</name>
</gene>
<proteinExistence type="predicted"/>
<dbReference type="Proteomes" id="UP000322214">
    <property type="component" value="Chromosome"/>
</dbReference>
<accession>A0A5B9PEF3</accession>
<evidence type="ECO:0000313" key="1">
    <source>
        <dbReference type="EMBL" id="QEG25087.1"/>
    </source>
</evidence>
<organism evidence="1 2">
    <name type="scientific">Mariniblastus fucicola</name>
    <dbReference type="NCBI Taxonomy" id="980251"/>
    <lineage>
        <taxon>Bacteria</taxon>
        <taxon>Pseudomonadati</taxon>
        <taxon>Planctomycetota</taxon>
        <taxon>Planctomycetia</taxon>
        <taxon>Pirellulales</taxon>
        <taxon>Pirellulaceae</taxon>
        <taxon>Mariniblastus</taxon>
    </lineage>
</organism>
<reference evidence="1 2" key="1">
    <citation type="submission" date="2019-08" db="EMBL/GenBank/DDBJ databases">
        <title>Deep-cultivation of Planctomycetes and their phenomic and genomic characterization uncovers novel biology.</title>
        <authorList>
            <person name="Wiegand S."/>
            <person name="Jogler M."/>
            <person name="Boedeker C."/>
            <person name="Pinto D."/>
            <person name="Vollmers J."/>
            <person name="Rivas-Marin E."/>
            <person name="Kohn T."/>
            <person name="Peeters S.H."/>
            <person name="Heuer A."/>
            <person name="Rast P."/>
            <person name="Oberbeckmann S."/>
            <person name="Bunk B."/>
            <person name="Jeske O."/>
            <person name="Meyerdierks A."/>
            <person name="Storesund J.E."/>
            <person name="Kallscheuer N."/>
            <person name="Luecker S."/>
            <person name="Lage O.M."/>
            <person name="Pohl T."/>
            <person name="Merkel B.J."/>
            <person name="Hornburger P."/>
            <person name="Mueller R.-W."/>
            <person name="Bruemmer F."/>
            <person name="Labrenz M."/>
            <person name="Spormann A.M."/>
            <person name="Op den Camp H."/>
            <person name="Overmann J."/>
            <person name="Amann R."/>
            <person name="Jetten M.S.M."/>
            <person name="Mascher T."/>
            <person name="Medema M.H."/>
            <person name="Devos D.P."/>
            <person name="Kaster A.-K."/>
            <person name="Ovreas L."/>
            <person name="Rohde M."/>
            <person name="Galperin M.Y."/>
            <person name="Jogler C."/>
        </authorList>
    </citation>
    <scope>NUCLEOTIDE SEQUENCE [LARGE SCALE GENOMIC DNA]</scope>
    <source>
        <strain evidence="1 2">FC18</strain>
    </source>
</reference>
<dbReference type="EMBL" id="CP042912">
    <property type="protein sequence ID" value="QEG25087.1"/>
    <property type="molecule type" value="Genomic_DNA"/>
</dbReference>
<name>A0A5B9PEF3_9BACT</name>
<dbReference type="KEGG" id="mff:MFFC18_50100"/>
<dbReference type="STRING" id="980251.GCA_001642875_01388"/>
<dbReference type="AlphaFoldDB" id="A0A5B9PEF3"/>
<protein>
    <submittedName>
        <fullName evidence="1">Uncharacterized protein</fullName>
    </submittedName>
</protein>
<evidence type="ECO:0000313" key="2">
    <source>
        <dbReference type="Proteomes" id="UP000322214"/>
    </source>
</evidence>
<sequence>MKVTIVIPSMLRYECDGQSELLADVESVLGALPWLSRSVSLLTIGKRSA</sequence>